<feature type="transmembrane region" description="Helical" evidence="6">
    <location>
        <begin position="112"/>
        <end position="136"/>
    </location>
</feature>
<keyword evidence="2" id="KW-0813">Transport</keyword>
<feature type="transmembrane region" description="Helical" evidence="6">
    <location>
        <begin position="397"/>
        <end position="415"/>
    </location>
</feature>
<comment type="caution">
    <text evidence="7">The sequence shown here is derived from an EMBL/GenBank/DDBJ whole genome shotgun (WGS) entry which is preliminary data.</text>
</comment>
<feature type="transmembrane region" description="Helical" evidence="6">
    <location>
        <begin position="156"/>
        <end position="176"/>
    </location>
</feature>
<proteinExistence type="predicted"/>
<evidence type="ECO:0000256" key="5">
    <source>
        <dbReference type="ARBA" id="ARBA00023136"/>
    </source>
</evidence>
<reference evidence="7 8" key="1">
    <citation type="submission" date="2024-01" db="EMBL/GenBank/DDBJ databases">
        <authorList>
            <person name="Allen C."/>
            <person name="Tagirdzhanova G."/>
        </authorList>
    </citation>
    <scope>NUCLEOTIDE SEQUENCE [LARGE SCALE GENOMIC DNA]</scope>
</reference>
<dbReference type="InterPro" id="IPR002293">
    <property type="entry name" value="AA/rel_permease1"/>
</dbReference>
<feature type="transmembrane region" description="Helical" evidence="6">
    <location>
        <begin position="463"/>
        <end position="485"/>
    </location>
</feature>
<dbReference type="Proteomes" id="UP001642482">
    <property type="component" value="Unassembled WGS sequence"/>
</dbReference>
<gene>
    <name evidence="7" type="ORF">SEUCBS140593_006326</name>
</gene>
<dbReference type="Pfam" id="PF13520">
    <property type="entry name" value="AA_permease_2"/>
    <property type="match status" value="1"/>
</dbReference>
<comment type="subcellular location">
    <subcellularLocation>
        <location evidence="1">Membrane</location>
        <topology evidence="1">Multi-pass membrane protein</topology>
    </subcellularLocation>
</comment>
<dbReference type="PANTHER" id="PTHR45649">
    <property type="entry name" value="AMINO-ACID PERMEASE BAT1"/>
    <property type="match status" value="1"/>
</dbReference>
<dbReference type="Gene3D" id="1.20.1740.10">
    <property type="entry name" value="Amino acid/polyamine transporter I"/>
    <property type="match status" value="1"/>
</dbReference>
<evidence type="ECO:0000256" key="4">
    <source>
        <dbReference type="ARBA" id="ARBA00022989"/>
    </source>
</evidence>
<keyword evidence="4 6" id="KW-1133">Transmembrane helix</keyword>
<keyword evidence="8" id="KW-1185">Reference proteome</keyword>
<feature type="transmembrane region" description="Helical" evidence="6">
    <location>
        <begin position="435"/>
        <end position="457"/>
    </location>
</feature>
<evidence type="ECO:0000256" key="1">
    <source>
        <dbReference type="ARBA" id="ARBA00004141"/>
    </source>
</evidence>
<evidence type="ECO:0000256" key="2">
    <source>
        <dbReference type="ARBA" id="ARBA00022448"/>
    </source>
</evidence>
<evidence type="ECO:0000256" key="3">
    <source>
        <dbReference type="ARBA" id="ARBA00022692"/>
    </source>
</evidence>
<feature type="transmembrane region" description="Helical" evidence="6">
    <location>
        <begin position="66"/>
        <end position="91"/>
    </location>
</feature>
<evidence type="ECO:0000256" key="6">
    <source>
        <dbReference type="SAM" id="Phobius"/>
    </source>
</evidence>
<dbReference type="EMBL" id="CAWUHD010000068">
    <property type="protein sequence ID" value="CAK7226686.1"/>
    <property type="molecule type" value="Genomic_DNA"/>
</dbReference>
<feature type="transmembrane region" description="Helical" evidence="6">
    <location>
        <begin position="183"/>
        <end position="205"/>
    </location>
</feature>
<feature type="transmembrane region" description="Helical" evidence="6">
    <location>
        <begin position="363"/>
        <end position="385"/>
    </location>
</feature>
<keyword evidence="3 6" id="KW-0812">Transmembrane</keyword>
<organism evidence="7 8">
    <name type="scientific">Sporothrix eucalyptigena</name>
    <dbReference type="NCBI Taxonomy" id="1812306"/>
    <lineage>
        <taxon>Eukaryota</taxon>
        <taxon>Fungi</taxon>
        <taxon>Dikarya</taxon>
        <taxon>Ascomycota</taxon>
        <taxon>Pezizomycotina</taxon>
        <taxon>Sordariomycetes</taxon>
        <taxon>Sordariomycetidae</taxon>
        <taxon>Ophiostomatales</taxon>
        <taxon>Ophiostomataceae</taxon>
        <taxon>Sporothrix</taxon>
    </lineage>
</organism>
<dbReference type="PANTHER" id="PTHR45649:SF11">
    <property type="entry name" value="TRANSPORTER, PUTATIVE (EUROFUNG)-RELATED"/>
    <property type="match status" value="1"/>
</dbReference>
<feature type="transmembrane region" description="Helical" evidence="6">
    <location>
        <begin position="314"/>
        <end position="342"/>
    </location>
</feature>
<name>A0ABP0C642_9PEZI</name>
<keyword evidence="5 6" id="KW-0472">Membrane</keyword>
<protein>
    <recommendedName>
        <fullName evidence="9">Choline transport protein</fullName>
    </recommendedName>
</protein>
<sequence>MSTFKQTSPRTSVEGPPHAAPGAVVKLPRQFTLWSLLAFAIAVSSAWMATSSLLPTHLMFGGPAAAFWIPVVSGVASMIIALGLAELSSAYPSSGGQYHYAFMIAPVKYRQMASFATAWFTIFEWLFVVCSTTIYPAQLTTQLASIWFPSYTPERWHIWLVYVLLLVMGTAVVIFFHKAMPRIEVFFCWSSLLAFITFVVTLLAASHSKQRAADVFLEWQNASGWPDGFSFIMDVGQGMWIYVCMDAATHLAEEIYQPEIHVPRALILSTALAIFCNVVFTLAALFSVTSIDAVSSSFLPIYEVTKQAVGSDGAVLFLLIWLDFTFISTVPGALLTTGRLVWAFSRDGGLPYSPFFDHISSEYQVPVEATVASGIFCFFFGLIYIGSTVAFNTFTNSAIVFAFLSYSLPQLFVFISGRDTMPQRYFNLGKTFGTFVNIFSVAWIVLYIVLFCFPLSIPTSAMGMNYVSVVFVASMIFIGGLWWGAGKRTSFVGPQIGCEVLHGVNAGTAASDPATDALSEVATDAA</sequence>
<dbReference type="PIRSF" id="PIRSF006060">
    <property type="entry name" value="AA_transporter"/>
    <property type="match status" value="1"/>
</dbReference>
<feature type="transmembrane region" description="Helical" evidence="6">
    <location>
        <begin position="266"/>
        <end position="294"/>
    </location>
</feature>
<feature type="transmembrane region" description="Helical" evidence="6">
    <location>
        <begin position="31"/>
        <end position="54"/>
    </location>
</feature>
<evidence type="ECO:0000313" key="7">
    <source>
        <dbReference type="EMBL" id="CAK7226686.1"/>
    </source>
</evidence>
<accession>A0ABP0C642</accession>
<evidence type="ECO:0000313" key="8">
    <source>
        <dbReference type="Proteomes" id="UP001642482"/>
    </source>
</evidence>
<evidence type="ECO:0008006" key="9">
    <source>
        <dbReference type="Google" id="ProtNLM"/>
    </source>
</evidence>